<keyword evidence="4" id="KW-1185">Reference proteome</keyword>
<dbReference type="InterPro" id="IPR035992">
    <property type="entry name" value="Ricin_B-like_lectins"/>
</dbReference>
<dbReference type="InterPro" id="IPR000772">
    <property type="entry name" value="Ricin_B_lectin"/>
</dbReference>
<evidence type="ECO:0000259" key="2">
    <source>
        <dbReference type="SMART" id="SM00458"/>
    </source>
</evidence>
<sequence length="320" mass="34562">MISFTLFALVGFSLSVVADQIQSTNPAFSNAGIQGCLAVADNADGEPLVIHNCNNGPFPNQDWQVSFWIPTEEDGPARNSAPQQIKVFGDKCIDVKDGVNADGTKLQIWTCADGNKNQEWVSVTDSTFQWNGTNKCIDLTDGKITEGNVLQIYTCDSKNSNQKWIGEAGPEEVDIVNLLTSGFAGGRAWCIAAASDTDGAEVALVECLGDSDFHTIFPTGNITWSIPFLPIAGQFRTFNNKCLDVPNGSTANGVKLQLWTCAAGNTNQLFQMQSETSQIQWNGKGKCLDLTDGKSANGTPIQLWDCAVPADSNPNQLWFH</sequence>
<name>A0A8H6Z2G3_9AGAR</name>
<protein>
    <recommendedName>
        <fullName evidence="2">Ricin B lectin domain-containing protein</fullName>
    </recommendedName>
</protein>
<evidence type="ECO:0000313" key="3">
    <source>
        <dbReference type="EMBL" id="KAF7369719.1"/>
    </source>
</evidence>
<feature type="signal peptide" evidence="1">
    <location>
        <begin position="1"/>
        <end position="18"/>
    </location>
</feature>
<accession>A0A8H6Z2G3</accession>
<dbReference type="SUPFAM" id="SSF50370">
    <property type="entry name" value="Ricin B-like lectins"/>
    <property type="match status" value="2"/>
</dbReference>
<gene>
    <name evidence="3" type="ORF">MVEN_00303400</name>
</gene>
<organism evidence="3 4">
    <name type="scientific">Mycena venus</name>
    <dbReference type="NCBI Taxonomy" id="2733690"/>
    <lineage>
        <taxon>Eukaryota</taxon>
        <taxon>Fungi</taxon>
        <taxon>Dikarya</taxon>
        <taxon>Basidiomycota</taxon>
        <taxon>Agaricomycotina</taxon>
        <taxon>Agaricomycetes</taxon>
        <taxon>Agaricomycetidae</taxon>
        <taxon>Agaricales</taxon>
        <taxon>Marasmiineae</taxon>
        <taxon>Mycenaceae</taxon>
        <taxon>Mycena</taxon>
    </lineage>
</organism>
<dbReference type="OrthoDB" id="6770063at2759"/>
<dbReference type="PROSITE" id="PS50231">
    <property type="entry name" value="RICIN_B_LECTIN"/>
    <property type="match status" value="2"/>
</dbReference>
<proteinExistence type="predicted"/>
<evidence type="ECO:0000313" key="4">
    <source>
        <dbReference type="Proteomes" id="UP000620124"/>
    </source>
</evidence>
<dbReference type="AlphaFoldDB" id="A0A8H6Z2G3"/>
<feature type="chain" id="PRO_5034362454" description="Ricin B lectin domain-containing protein" evidence="1">
    <location>
        <begin position="19"/>
        <end position="320"/>
    </location>
</feature>
<feature type="domain" description="Ricin B lectin" evidence="2">
    <location>
        <begin position="25"/>
        <end position="167"/>
    </location>
</feature>
<evidence type="ECO:0000256" key="1">
    <source>
        <dbReference type="SAM" id="SignalP"/>
    </source>
</evidence>
<dbReference type="Proteomes" id="UP000620124">
    <property type="component" value="Unassembled WGS sequence"/>
</dbReference>
<comment type="caution">
    <text evidence="3">The sequence shown here is derived from an EMBL/GenBank/DDBJ whole genome shotgun (WGS) entry which is preliminary data.</text>
</comment>
<feature type="domain" description="Ricin B lectin" evidence="2">
    <location>
        <begin position="180"/>
        <end position="320"/>
    </location>
</feature>
<dbReference type="Gene3D" id="2.80.10.50">
    <property type="match status" value="2"/>
</dbReference>
<dbReference type="Pfam" id="PF00652">
    <property type="entry name" value="Ricin_B_lectin"/>
    <property type="match status" value="1"/>
</dbReference>
<dbReference type="Pfam" id="PF14200">
    <property type="entry name" value="RicinB_lectin_2"/>
    <property type="match status" value="1"/>
</dbReference>
<dbReference type="CDD" id="cd00161">
    <property type="entry name" value="beta-trefoil_Ricin-like"/>
    <property type="match status" value="1"/>
</dbReference>
<dbReference type="EMBL" id="JACAZI010000002">
    <property type="protein sequence ID" value="KAF7369719.1"/>
    <property type="molecule type" value="Genomic_DNA"/>
</dbReference>
<reference evidence="3" key="1">
    <citation type="submission" date="2020-05" db="EMBL/GenBank/DDBJ databases">
        <title>Mycena genomes resolve the evolution of fungal bioluminescence.</title>
        <authorList>
            <person name="Tsai I.J."/>
        </authorList>
    </citation>
    <scope>NUCLEOTIDE SEQUENCE</scope>
    <source>
        <strain evidence="3">CCC161011</strain>
    </source>
</reference>
<keyword evidence="1" id="KW-0732">Signal</keyword>
<dbReference type="SMART" id="SM00458">
    <property type="entry name" value="RICIN"/>
    <property type="match status" value="2"/>
</dbReference>